<proteinExistence type="inferred from homology"/>
<dbReference type="GO" id="GO:0004197">
    <property type="term" value="F:cysteine-type endopeptidase activity"/>
    <property type="evidence" value="ECO:0007669"/>
    <property type="project" value="InterPro"/>
</dbReference>
<dbReference type="Gene3D" id="1.10.630.10">
    <property type="entry name" value="Cytochrome P450"/>
    <property type="match status" value="2"/>
</dbReference>
<feature type="non-terminal residue" evidence="9">
    <location>
        <position position="1"/>
    </location>
</feature>
<keyword evidence="5" id="KW-0560">Oxidoreductase</keyword>
<dbReference type="AlphaFoldDB" id="A0A7R8ZVT4"/>
<dbReference type="PROSITE" id="PS00086">
    <property type="entry name" value="CYTOCHROME_P450"/>
    <property type="match status" value="1"/>
</dbReference>
<reference evidence="9" key="1">
    <citation type="submission" date="2020-11" db="EMBL/GenBank/DDBJ databases">
        <authorList>
            <person name="Tran Van P."/>
        </authorList>
    </citation>
    <scope>NUCLEOTIDE SEQUENCE</scope>
</reference>
<name>A0A7R8ZVT4_9CRUS</name>
<dbReference type="Pfam" id="PF00067">
    <property type="entry name" value="p450"/>
    <property type="match status" value="1"/>
</dbReference>
<dbReference type="OrthoDB" id="3945418at2759"/>
<dbReference type="GO" id="GO:0006508">
    <property type="term" value="P:proteolysis"/>
    <property type="evidence" value="ECO:0007669"/>
    <property type="project" value="InterPro"/>
</dbReference>
<dbReference type="InterPro" id="IPR017972">
    <property type="entry name" value="Cyt_P450_CS"/>
</dbReference>
<keyword evidence="7" id="KW-0503">Monooxygenase</keyword>
<dbReference type="GO" id="GO:0004497">
    <property type="term" value="F:monooxygenase activity"/>
    <property type="evidence" value="ECO:0007669"/>
    <property type="project" value="UniProtKB-KW"/>
</dbReference>
<evidence type="ECO:0000256" key="5">
    <source>
        <dbReference type="ARBA" id="ARBA00023002"/>
    </source>
</evidence>
<dbReference type="Pfam" id="PF00656">
    <property type="entry name" value="Peptidase_C14"/>
    <property type="match status" value="1"/>
</dbReference>
<dbReference type="PANTHER" id="PTHR24279:SF120">
    <property type="entry name" value="CYTOCHROME P450"/>
    <property type="match status" value="1"/>
</dbReference>
<dbReference type="SUPFAM" id="SSF52129">
    <property type="entry name" value="Caspase-like"/>
    <property type="match status" value="1"/>
</dbReference>
<evidence type="ECO:0000256" key="7">
    <source>
        <dbReference type="ARBA" id="ARBA00023033"/>
    </source>
</evidence>
<dbReference type="PRINTS" id="PR00463">
    <property type="entry name" value="EP450I"/>
</dbReference>
<feature type="binding site" description="axial binding residue" evidence="8">
    <location>
        <position position="265"/>
    </location>
    <ligand>
        <name>heme</name>
        <dbReference type="ChEBI" id="CHEBI:30413"/>
    </ligand>
    <ligandPart>
        <name>Fe</name>
        <dbReference type="ChEBI" id="CHEBI:18248"/>
    </ligandPart>
</feature>
<dbReference type="InterPro" id="IPR050479">
    <property type="entry name" value="CYP11_CYP27_families"/>
</dbReference>
<evidence type="ECO:0000256" key="2">
    <source>
        <dbReference type="ARBA" id="ARBA00010617"/>
    </source>
</evidence>
<dbReference type="Gene3D" id="3.40.50.1460">
    <property type="match status" value="1"/>
</dbReference>
<dbReference type="InterPro" id="IPR036396">
    <property type="entry name" value="Cyt_P450_sf"/>
</dbReference>
<keyword evidence="6 8" id="KW-0408">Iron</keyword>
<evidence type="ECO:0000256" key="3">
    <source>
        <dbReference type="ARBA" id="ARBA00022617"/>
    </source>
</evidence>
<dbReference type="SUPFAM" id="SSF48264">
    <property type="entry name" value="Cytochrome P450"/>
    <property type="match status" value="1"/>
</dbReference>
<keyword evidence="4 8" id="KW-0479">Metal-binding</keyword>
<evidence type="ECO:0000256" key="8">
    <source>
        <dbReference type="PIRSR" id="PIRSR602401-1"/>
    </source>
</evidence>
<dbReference type="InterPro" id="IPR001309">
    <property type="entry name" value="Pept_C14_p20"/>
</dbReference>
<comment type="cofactor">
    <cofactor evidence="1 8">
        <name>heme</name>
        <dbReference type="ChEBI" id="CHEBI:30413"/>
    </cofactor>
</comment>
<dbReference type="InterPro" id="IPR001128">
    <property type="entry name" value="Cyt_P450"/>
</dbReference>
<protein>
    <submittedName>
        <fullName evidence="9">Uncharacterized protein</fullName>
    </submittedName>
</protein>
<dbReference type="PANTHER" id="PTHR24279">
    <property type="entry name" value="CYTOCHROME P450"/>
    <property type="match status" value="1"/>
</dbReference>
<evidence type="ECO:0000256" key="1">
    <source>
        <dbReference type="ARBA" id="ARBA00001971"/>
    </source>
</evidence>
<dbReference type="CDD" id="cd11054">
    <property type="entry name" value="CYP24A1-like"/>
    <property type="match status" value="1"/>
</dbReference>
<dbReference type="PROSITE" id="PS50208">
    <property type="entry name" value="CASPASE_P20"/>
    <property type="match status" value="1"/>
</dbReference>
<dbReference type="GO" id="GO:0016705">
    <property type="term" value="F:oxidoreductase activity, acting on paired donors, with incorporation or reduction of molecular oxygen"/>
    <property type="evidence" value="ECO:0007669"/>
    <property type="project" value="InterPro"/>
</dbReference>
<evidence type="ECO:0000256" key="4">
    <source>
        <dbReference type="ARBA" id="ARBA00022723"/>
    </source>
</evidence>
<dbReference type="GO" id="GO:0020037">
    <property type="term" value="F:heme binding"/>
    <property type="evidence" value="ECO:0007669"/>
    <property type="project" value="InterPro"/>
</dbReference>
<sequence length="812" mass="91322">MMRPRSAMLYLDAISDVCDSFMTHVAHLLDEKQETPEDFQYELYKWALEAISVVALDTRLGILDINHKPGSEADQMIDATNKMFDKLAHLEFAPFPFWRFLPTKTWREFKAAADIFTRVGQKYLREAEERVKRKLALYDEGQTHQELTVLETMLTNPDLTPGNVLVMALDMLFAGIDTAVVKESMRLDPIATGTQRVMPQDAVIRGYLVPKGTSVFPFTFATRMNPKYFPEPEKFLPERFLRSGPKELSAPAFSYLPFGHGVRMCIGRRFAEMEMWILLSKLLRKYRVEWHYGELGMVSRMVNLPDKPLPFRLIPSTACFQIPGSALSYSGCLNSFCALTKRLNSSADVRYVRFRDDVPIPGSDCSELLVGPVPSQELGHVGVYHCEVRAEGFSVLSERMSLQFDDQPPGQPSPPSKIALLMGNMAYANETVLLRPKTDLKILREALSQAGFVVVALLDLTLKEMRNGLSLVADLIVPGAYVFFHFAGHGFIGGGEQYLMPIDSHRDGRECVSISDVQELFLAKDPGLCVLTLDTCRRRVDGSCFFRPRELKANTRNLVKLFSSSVSEYAREQLSFETTLFVKQLAKFLPQPKPLTEVLVQIWHGYASTDQVPTREINLQDSSKSLFDPIDWSRGEQRRLLDVCKEGMLQTNLLNTKVQDVEFSITFGPMLGFIANVYELAIEGDQARCFQLKHVSPDSIRAKLVTSSTNSRLKQWEVSRVATCKNLEVDSIELLMSFQKNPESEATELTCEVPLPVVWKGLCEPVEDAWWTDGSLRVDLETGGVSPCALLSLLIASSATGNPGLALKKEEK</sequence>
<evidence type="ECO:0000256" key="6">
    <source>
        <dbReference type="ARBA" id="ARBA00023004"/>
    </source>
</evidence>
<accession>A0A7R8ZVT4</accession>
<keyword evidence="3 8" id="KW-0349">Heme</keyword>
<dbReference type="PRINTS" id="PR00385">
    <property type="entry name" value="P450"/>
</dbReference>
<dbReference type="InterPro" id="IPR029030">
    <property type="entry name" value="Caspase-like_dom_sf"/>
</dbReference>
<evidence type="ECO:0000313" key="9">
    <source>
        <dbReference type="EMBL" id="CAD7233829.1"/>
    </source>
</evidence>
<dbReference type="EMBL" id="OB667054">
    <property type="protein sequence ID" value="CAD7233829.1"/>
    <property type="molecule type" value="Genomic_DNA"/>
</dbReference>
<dbReference type="GO" id="GO:0005506">
    <property type="term" value="F:iron ion binding"/>
    <property type="evidence" value="ECO:0007669"/>
    <property type="project" value="InterPro"/>
</dbReference>
<comment type="similarity">
    <text evidence="2">Belongs to the cytochrome P450 family.</text>
</comment>
<dbReference type="InterPro" id="IPR011600">
    <property type="entry name" value="Pept_C14_caspase"/>
</dbReference>
<dbReference type="InterPro" id="IPR002401">
    <property type="entry name" value="Cyt_P450_E_grp-I"/>
</dbReference>
<gene>
    <name evidence="9" type="ORF">CTOB1V02_LOCUS11648</name>
</gene>
<organism evidence="9">
    <name type="scientific">Cyprideis torosa</name>
    <dbReference type="NCBI Taxonomy" id="163714"/>
    <lineage>
        <taxon>Eukaryota</taxon>
        <taxon>Metazoa</taxon>
        <taxon>Ecdysozoa</taxon>
        <taxon>Arthropoda</taxon>
        <taxon>Crustacea</taxon>
        <taxon>Oligostraca</taxon>
        <taxon>Ostracoda</taxon>
        <taxon>Podocopa</taxon>
        <taxon>Podocopida</taxon>
        <taxon>Cytherocopina</taxon>
        <taxon>Cytheroidea</taxon>
        <taxon>Cytherideidae</taxon>
        <taxon>Cyprideis</taxon>
    </lineage>
</organism>